<evidence type="ECO:0000256" key="1">
    <source>
        <dbReference type="SAM" id="Coils"/>
    </source>
</evidence>
<dbReference type="RefSeq" id="WP_393177805.1">
    <property type="nucleotide sequence ID" value="NZ_JBICRM010000079.1"/>
</dbReference>
<keyword evidence="1" id="KW-0175">Coiled coil</keyword>
<reference evidence="2 3" key="1">
    <citation type="submission" date="2024-10" db="EMBL/GenBank/DDBJ databases">
        <authorList>
            <person name="Topkara A.R."/>
            <person name="Saygin H."/>
        </authorList>
    </citation>
    <scope>NUCLEOTIDE SEQUENCE [LARGE SCALE GENOMIC DNA]</scope>
    <source>
        <strain evidence="2 3">M3C6</strain>
    </source>
</reference>
<accession>A0ABW7AUX1</accession>
<name>A0ABW7AUX1_9ACTN</name>
<keyword evidence="3" id="KW-1185">Reference proteome</keyword>
<sequence length="695" mass="77031">MREEMLTMRNPRKGATLISMPEIAELAKVQRPVVSTWRRRYSEFPKPASGDHMHPLFDAAEIANWLVTTGRAKRRDIDGDLRLHTLGRLSSQLPPRALMAALTSLIALRHCIDDELDDGELGALGRLQDRAAEHDPADELLRSEIEAIRASWLPKVVDELAEAAYGTAGAYEKVMHIRERLGAADLAADHLDLLLIRLITKLAAAAARADRYGTAKIADPYAGTGDLLLEVSRLRDDQPMHLTACCTDPYLARLTRRRLFVHDLHEGGFSVQTTPGSSLQQADVIIAQLPYRSGEERSVNDTFELMSDLSADLRQGATAIIVAPADTTAALDPTSRAGRLRSDLIKDATKAIIRLPGGLVPFRPGYEVALWVLTSYYGYDLKGNMLVADISDQPLTEGLVDALSTDILTWREPGYDPDAHRLSYAVQLPIAAVVRSSRTLTPRYLNLSEDPVDPYEQVARSLDLERVLQEARPGRVMDLHIETSGARSRPRTETLGQLTKGARDKANLLSMQRGTRVDVALIRRQPGRADSYSLIGPQEACGRSPLKSRVVDRLEFERRYPNARRSLPGDVVITTVPEPGVIVDHDGYSVIEFPARVIRISELGREHFTSRVLAALLFRSSRTAGAIRPVQRLEELWLPLLSPADLHRLDRLLVELDERRRMARTELDALTELGQIAATGLANGTLTLADHSTRD</sequence>
<dbReference type="EMBL" id="JBICRM010000079">
    <property type="protein sequence ID" value="MFG1711229.1"/>
    <property type="molecule type" value="Genomic_DNA"/>
</dbReference>
<proteinExistence type="predicted"/>
<dbReference type="InterPro" id="IPR029063">
    <property type="entry name" value="SAM-dependent_MTases_sf"/>
</dbReference>
<comment type="caution">
    <text evidence="2">The sequence shown here is derived from an EMBL/GenBank/DDBJ whole genome shotgun (WGS) entry which is preliminary data.</text>
</comment>
<dbReference type="Proteomes" id="UP001603978">
    <property type="component" value="Unassembled WGS sequence"/>
</dbReference>
<evidence type="ECO:0000313" key="2">
    <source>
        <dbReference type="EMBL" id="MFG1711229.1"/>
    </source>
</evidence>
<feature type="coiled-coil region" evidence="1">
    <location>
        <begin position="646"/>
        <end position="673"/>
    </location>
</feature>
<dbReference type="Gene3D" id="3.40.50.150">
    <property type="entry name" value="Vaccinia Virus protein VP39"/>
    <property type="match status" value="1"/>
</dbReference>
<gene>
    <name evidence="2" type="ORF">ACFLIM_49570</name>
</gene>
<organism evidence="2 3">
    <name type="scientific">Nonomuraea marmarensis</name>
    <dbReference type="NCBI Taxonomy" id="3351344"/>
    <lineage>
        <taxon>Bacteria</taxon>
        <taxon>Bacillati</taxon>
        <taxon>Actinomycetota</taxon>
        <taxon>Actinomycetes</taxon>
        <taxon>Streptosporangiales</taxon>
        <taxon>Streptosporangiaceae</taxon>
        <taxon>Nonomuraea</taxon>
    </lineage>
</organism>
<protein>
    <recommendedName>
        <fullName evidence="4">N-6 DNA Methylase</fullName>
    </recommendedName>
</protein>
<evidence type="ECO:0000313" key="3">
    <source>
        <dbReference type="Proteomes" id="UP001603978"/>
    </source>
</evidence>
<dbReference type="SUPFAM" id="SSF53335">
    <property type="entry name" value="S-adenosyl-L-methionine-dependent methyltransferases"/>
    <property type="match status" value="1"/>
</dbReference>
<evidence type="ECO:0008006" key="4">
    <source>
        <dbReference type="Google" id="ProtNLM"/>
    </source>
</evidence>